<dbReference type="eggNOG" id="KOG4530">
    <property type="taxonomic scope" value="Eukaryota"/>
</dbReference>
<organism evidence="2 3">
    <name type="scientific">Beauveria bassiana D1-5</name>
    <dbReference type="NCBI Taxonomy" id="1245745"/>
    <lineage>
        <taxon>Eukaryota</taxon>
        <taxon>Fungi</taxon>
        <taxon>Dikarya</taxon>
        <taxon>Ascomycota</taxon>
        <taxon>Pezizomycotina</taxon>
        <taxon>Sordariomycetes</taxon>
        <taxon>Hypocreomycetidae</taxon>
        <taxon>Hypocreales</taxon>
        <taxon>Cordycipitaceae</taxon>
        <taxon>Beauveria</taxon>
    </lineage>
</organism>
<dbReference type="InterPro" id="IPR029039">
    <property type="entry name" value="Flavoprotein-like_sf"/>
</dbReference>
<feature type="domain" description="NADPH-dependent FMN reductase-like" evidence="1">
    <location>
        <begin position="8"/>
        <end position="155"/>
    </location>
</feature>
<sequence length="209" mass="22599">MSAAGKTIALIIGSTRTPRLGPFIHDFVKREYLEPAAVTSSVKLETVDLAEHRLPIFDEPLHPAGRPKDDPTPAYAHEHTRRWSALVRRYDAFIFFTPEYNGSVPASLKTALDALFYERSGKPAGIISYAGRGGASVTAHLRTILGVLGLRVADTSAGIPANAKTLASLEATGKPRDEDLERWAAAQVAEKSKALLGEIVEQLDEPATK</sequence>
<dbReference type="SUPFAM" id="SSF52218">
    <property type="entry name" value="Flavoproteins"/>
    <property type="match status" value="1"/>
</dbReference>
<dbReference type="Gene3D" id="3.40.50.360">
    <property type="match status" value="1"/>
</dbReference>
<dbReference type="InterPro" id="IPR050712">
    <property type="entry name" value="NAD(P)H-dep_reductase"/>
</dbReference>
<name>A0A0A2VGR7_BEABA</name>
<dbReference type="EMBL" id="ANFO01000733">
    <property type="protein sequence ID" value="KGQ07066.1"/>
    <property type="molecule type" value="Genomic_DNA"/>
</dbReference>
<gene>
    <name evidence="2" type="ORF">BBAD15_g7591</name>
</gene>
<dbReference type="Proteomes" id="UP000030106">
    <property type="component" value="Unassembled WGS sequence"/>
</dbReference>
<dbReference type="OrthoDB" id="68575at2759"/>
<evidence type="ECO:0000313" key="2">
    <source>
        <dbReference type="EMBL" id="KGQ07066.1"/>
    </source>
</evidence>
<dbReference type="InterPro" id="IPR005025">
    <property type="entry name" value="FMN_Rdtase-like_dom"/>
</dbReference>
<dbReference type="GO" id="GO:0016491">
    <property type="term" value="F:oxidoreductase activity"/>
    <property type="evidence" value="ECO:0007669"/>
    <property type="project" value="InterPro"/>
</dbReference>
<evidence type="ECO:0000313" key="3">
    <source>
        <dbReference type="Proteomes" id="UP000030106"/>
    </source>
</evidence>
<dbReference type="Pfam" id="PF03358">
    <property type="entry name" value="FMN_red"/>
    <property type="match status" value="1"/>
</dbReference>
<dbReference type="PANTHER" id="PTHR30543:SF21">
    <property type="entry name" value="NAD(P)H-DEPENDENT FMN REDUCTASE LOT6"/>
    <property type="match status" value="1"/>
</dbReference>
<reference evidence="2 3" key="1">
    <citation type="submission" date="2012-10" db="EMBL/GenBank/DDBJ databases">
        <title>Genome sequencing and analysis of entomopathogenic fungi Beauveria bassiana D1-5.</title>
        <authorList>
            <person name="Li Q."/>
            <person name="Wang L."/>
            <person name="Zhang Z."/>
            <person name="Wang Q."/>
            <person name="Ren J."/>
            <person name="Wang M."/>
            <person name="Xu W."/>
            <person name="Wang J."/>
            <person name="Lu Y."/>
            <person name="Du Q."/>
            <person name="Sun Z."/>
        </authorList>
    </citation>
    <scope>NUCLEOTIDE SEQUENCE [LARGE SCALE GENOMIC DNA]</scope>
    <source>
        <strain evidence="2 3">D1-5</strain>
    </source>
</reference>
<evidence type="ECO:0000259" key="1">
    <source>
        <dbReference type="Pfam" id="PF03358"/>
    </source>
</evidence>
<protein>
    <submittedName>
        <fullName evidence="2">NAD(P)H-dependent FMN reductase C4B3.06c</fullName>
    </submittedName>
</protein>
<dbReference type="AlphaFoldDB" id="A0A0A2VGR7"/>
<dbReference type="GO" id="GO:0005829">
    <property type="term" value="C:cytosol"/>
    <property type="evidence" value="ECO:0007669"/>
    <property type="project" value="TreeGrafter"/>
</dbReference>
<dbReference type="GO" id="GO:0010181">
    <property type="term" value="F:FMN binding"/>
    <property type="evidence" value="ECO:0007669"/>
    <property type="project" value="TreeGrafter"/>
</dbReference>
<dbReference type="PANTHER" id="PTHR30543">
    <property type="entry name" value="CHROMATE REDUCTASE"/>
    <property type="match status" value="1"/>
</dbReference>
<proteinExistence type="predicted"/>
<dbReference type="HOGENOM" id="CLU_055322_2_0_1"/>
<comment type="caution">
    <text evidence="2">The sequence shown here is derived from an EMBL/GenBank/DDBJ whole genome shotgun (WGS) entry which is preliminary data.</text>
</comment>
<accession>A0A0A2VGR7</accession>
<dbReference type="STRING" id="1245745.A0A0A2VGR7"/>